<feature type="domain" description="RING-type" evidence="6">
    <location>
        <begin position="1204"/>
        <end position="1246"/>
    </location>
</feature>
<dbReference type="AlphaFoldDB" id="A0A1L0B022"/>
<evidence type="ECO:0000256" key="1">
    <source>
        <dbReference type="ARBA" id="ARBA00009422"/>
    </source>
</evidence>
<evidence type="ECO:0000313" key="7">
    <source>
        <dbReference type="EMBL" id="SGZ39148.1"/>
    </source>
</evidence>
<evidence type="ECO:0000259" key="6">
    <source>
        <dbReference type="PROSITE" id="PS50089"/>
    </source>
</evidence>
<dbReference type="Pfam" id="PF12816">
    <property type="entry name" value="TPR_Vps8"/>
    <property type="match status" value="1"/>
</dbReference>
<accession>A0A1L0B022</accession>
<keyword evidence="4" id="KW-0862">Zinc</keyword>
<keyword evidence="3" id="KW-0677">Repeat</keyword>
<dbReference type="InterPro" id="IPR001680">
    <property type="entry name" value="WD40_rpt"/>
</dbReference>
<dbReference type="GO" id="GO:0030897">
    <property type="term" value="C:HOPS complex"/>
    <property type="evidence" value="ECO:0007669"/>
    <property type="project" value="TreeGrafter"/>
</dbReference>
<evidence type="ECO:0000256" key="2">
    <source>
        <dbReference type="ARBA" id="ARBA00022574"/>
    </source>
</evidence>
<dbReference type="InterPro" id="IPR025941">
    <property type="entry name" value="Vps8_central_dom"/>
</dbReference>
<dbReference type="PANTHER" id="PTHR12616">
    <property type="entry name" value="VACUOLAR PROTEIN SORTING VPS41"/>
    <property type="match status" value="1"/>
</dbReference>
<protein>
    <recommendedName>
        <fullName evidence="6">RING-type domain-containing protein</fullName>
    </recommendedName>
</protein>
<dbReference type="SUPFAM" id="SSF50978">
    <property type="entry name" value="WD40 repeat-like"/>
    <property type="match status" value="1"/>
</dbReference>
<dbReference type="PROSITE" id="PS50089">
    <property type="entry name" value="ZF_RING_2"/>
    <property type="match status" value="1"/>
</dbReference>
<dbReference type="InterPro" id="IPR015943">
    <property type="entry name" value="WD40/YVTN_repeat-like_dom_sf"/>
</dbReference>
<dbReference type="GO" id="GO:0006623">
    <property type="term" value="P:protein targeting to vacuole"/>
    <property type="evidence" value="ECO:0007669"/>
    <property type="project" value="InterPro"/>
</dbReference>
<gene>
    <name evidence="7" type="ORF">HGUI_01348</name>
</gene>
<comment type="similarity">
    <text evidence="1">Belongs to the VPS8 family.</text>
</comment>
<organism evidence="7 8">
    <name type="scientific">Hanseniaspora guilliermondii</name>
    <dbReference type="NCBI Taxonomy" id="56406"/>
    <lineage>
        <taxon>Eukaryota</taxon>
        <taxon>Fungi</taxon>
        <taxon>Dikarya</taxon>
        <taxon>Ascomycota</taxon>
        <taxon>Saccharomycotina</taxon>
        <taxon>Saccharomycetes</taxon>
        <taxon>Saccharomycodales</taxon>
        <taxon>Saccharomycodaceae</taxon>
        <taxon>Hanseniaspora</taxon>
    </lineage>
</organism>
<dbReference type="GO" id="GO:0034058">
    <property type="term" value="P:endosomal vesicle fusion"/>
    <property type="evidence" value="ECO:0007669"/>
    <property type="project" value="TreeGrafter"/>
</dbReference>
<keyword evidence="8" id="KW-1185">Reference proteome</keyword>
<keyword evidence="4" id="KW-0479">Metal-binding</keyword>
<evidence type="ECO:0000256" key="3">
    <source>
        <dbReference type="ARBA" id="ARBA00022737"/>
    </source>
</evidence>
<dbReference type="PANTHER" id="PTHR12616:SF8">
    <property type="entry name" value="VACUOLAR PROTEIN SORTING-ASSOCIATED PROTEIN 8 HOMOLOG"/>
    <property type="match status" value="1"/>
</dbReference>
<dbReference type="VEuPathDB" id="FungiDB:HGUI_01348"/>
<dbReference type="GO" id="GO:0008270">
    <property type="term" value="F:zinc ion binding"/>
    <property type="evidence" value="ECO:0007669"/>
    <property type="project" value="UniProtKB-KW"/>
</dbReference>
<dbReference type="InterPro" id="IPR019775">
    <property type="entry name" value="WD40_repeat_CS"/>
</dbReference>
<dbReference type="InterPro" id="IPR001841">
    <property type="entry name" value="Znf_RING"/>
</dbReference>
<dbReference type="GO" id="GO:0005770">
    <property type="term" value="C:late endosome"/>
    <property type="evidence" value="ECO:0007669"/>
    <property type="project" value="TreeGrafter"/>
</dbReference>
<dbReference type="PROSITE" id="PS50082">
    <property type="entry name" value="WD_REPEATS_2"/>
    <property type="match status" value="1"/>
</dbReference>
<feature type="repeat" description="WD" evidence="5">
    <location>
        <begin position="143"/>
        <end position="177"/>
    </location>
</feature>
<evidence type="ECO:0000256" key="5">
    <source>
        <dbReference type="PROSITE-ProRule" id="PRU00221"/>
    </source>
</evidence>
<proteinExistence type="inferred from homology"/>
<evidence type="ECO:0000313" key="8">
    <source>
        <dbReference type="Proteomes" id="UP000183365"/>
    </source>
</evidence>
<sequence>MSAHIKKNDDVLLNNKAKKTISDTINVATKTLKEFLDDSFCTNDSLKGLTISSHSPPNDNDNDSDSNKLDDSEQVNLYNWRLHSLLYSNIYKAGDVPPPTSIQVYGDFLLCGTSNESILLFNENEFLVLHLKSSNKSHVKGSIININISSDGKVVAGCTSDGRVVLWNLASIEEIVSEKITEINEFHIITPKFKGQCLFVISDFDFINSNNSFIVTYECLSGNSTFESYIYTIHELEETKWFSKRKEVSIESKKIIFSKNPSDPYSVKKLSLFHDNKELVFVAIALKNEIRLISLSNREYTSVEAGRRLEEHDILRLHEWYKDEHNNEYILGTSSIKKLFLFHYSLKKEKMLFERKVVNVFSEEIIQLKFISNSIVLILFKSGSFSLFETETCEVISSNMVKNAYPRIPISYSEAFGIFFVTNKGVLNCKLISWQTIILQDLRKKGPVSSLKFLAKLCLNKSNRALRTLVNLPSDNIYDNTEIKNTFMLLTSNVIYNLKSNNIELFENNVFPTIAKLDYFFSSQSLPTCCRLIDEKSVQDSEVIKQKLCSSFSDLIKDYGKEGAYFPPELVNFVLENISLLENSVTVVEKISRLDIRCFNIDFVLKFFRLRGNFEACVRIWANVFTDIYTPIEDMIHILSGIETNSAIFGKIDKVEHDSICRTFFWFLNYAITTSDLVHEKKVDKQRVNIFSFLLSATTTKLDVHRLVVNTKTTDSQEPLYPYIQLLVHADCLKLLQVFNTFISCNIKTSLDTLSVFLFLLENIIDEEEYSAKIIQMIGIFISVHINNKTFKNTSRHTFKLLFQALTKEGRLFTQSEAALLKLFEIFSFDELSKENLSTLKSLNFYRCVLCYEINQEDWLECIRISLSLKIAAIFDFIEFFFESKNANFNTNDIESINVNNIEYNADLQEVSYYEVERMIYDNFESLYEIDSIKAVELIYFYDYDISIIFEKVDSMKTKVDIIQLIIADSRFQIPNFLCRFYIKSIFEVYGKNEITLKKVEYLVENKLLNSANFFDIVEELKHQKLHKILVKAYRLANKLDEALTELFFQLEEMIKKDTITSMNELEELTSEAFTICKSGVKKKLWCDFIRFILRFYEQSKYDDIKEVIINNLSRVCFALTTEQYGTQNFSIVDVFVDVLETNGILLSKTNNIADSLMHVSKTLNIEMVYYKALLRLFNNESKGLANEYNMSKLKGILINYKECDVCGKLDSEFSSSKARLFMCGHLIHHACHSTKFNYTQCPLCKDCLELTK</sequence>
<dbReference type="Gene3D" id="2.130.10.10">
    <property type="entry name" value="YVTN repeat-like/Quinoprotein amine dehydrogenase"/>
    <property type="match status" value="1"/>
</dbReference>
<dbReference type="Proteomes" id="UP000183365">
    <property type="component" value="Unassembled WGS sequence"/>
</dbReference>
<dbReference type="EMBL" id="FQNF01000018">
    <property type="protein sequence ID" value="SGZ39148.1"/>
    <property type="molecule type" value="Genomic_DNA"/>
</dbReference>
<reference evidence="8" key="1">
    <citation type="submission" date="2016-11" db="EMBL/GenBank/DDBJ databases">
        <authorList>
            <person name="Guldener U."/>
        </authorList>
    </citation>
    <scope>NUCLEOTIDE SEQUENCE [LARGE SCALE GENOMIC DNA]</scope>
</reference>
<dbReference type="OrthoDB" id="289913at2759"/>
<evidence type="ECO:0000256" key="4">
    <source>
        <dbReference type="PROSITE-ProRule" id="PRU00175"/>
    </source>
</evidence>
<dbReference type="InterPro" id="IPR045111">
    <property type="entry name" value="Vps41/Vps8"/>
</dbReference>
<keyword evidence="2 5" id="KW-0853">WD repeat</keyword>
<dbReference type="InterPro" id="IPR036322">
    <property type="entry name" value="WD40_repeat_dom_sf"/>
</dbReference>
<dbReference type="PROSITE" id="PS00678">
    <property type="entry name" value="WD_REPEATS_1"/>
    <property type="match status" value="1"/>
</dbReference>
<name>A0A1L0B022_9ASCO</name>
<keyword evidence="4" id="KW-0863">Zinc-finger</keyword>